<sequence>MAAMAEHVRQIPSPLPAPPEHDVLTATQWGVLTAIADTVIPSLTPLEGNRLLKHPLRKEIYEASCRRLEQQCISSSHHNLAAGYLQELATTQSEFRDGIRRLINIHLPEDARKQLLFILTTLSSRAGALLLTGYTSPIDCLPVQTREQILLAWANARLPLFRQLHSSLTSLVKLLWVRTSPTLARVLSFPRTPVHDVLPESPFAFGFLQIPSSSDEPEVVEADVVIVGSGCGGAVAAKTLAEAGLKVMVIDKGYYWPPQHLPMSEYEGPGHLFANGGALQSDDSSIAVVAGSVWGGGGTVNWSASLQTQGYVRREWSQKFGLSHFTSSAYQADMDMVCERMGVGTAAIEHNKTNQTLLDGSRKLGWSAKVVPQNTRGKAHNCGYCTLGCGSCGKQGPSETFLPDAAKAGATFMEGFEVHELLFEGTSTSDRVVAGVKGVWMARDGNGGVAAKGRVARPVIIKAPRVICSGGSIATPILLRNSGLSNPHIGRHLHLHPVTFVGAVWDEDVRPWEGPILTSVVNEFENLDGEGYGVKLEAETMLPSFWLPFLP</sequence>
<keyword evidence="4" id="KW-0560">Oxidoreductase</keyword>
<dbReference type="InterPro" id="IPR001763">
    <property type="entry name" value="Rhodanese-like_dom"/>
</dbReference>
<keyword evidence="7" id="KW-1185">Reference proteome</keyword>
<proteinExistence type="inferred from homology"/>
<evidence type="ECO:0000256" key="4">
    <source>
        <dbReference type="ARBA" id="ARBA00023002"/>
    </source>
</evidence>
<evidence type="ECO:0000256" key="3">
    <source>
        <dbReference type="ARBA" id="ARBA00022827"/>
    </source>
</evidence>
<dbReference type="PROSITE" id="PS50206">
    <property type="entry name" value="RHODANESE_3"/>
    <property type="match status" value="1"/>
</dbReference>
<evidence type="ECO:0000313" key="7">
    <source>
        <dbReference type="Proteomes" id="UP001274830"/>
    </source>
</evidence>
<dbReference type="PANTHER" id="PTHR46056">
    <property type="entry name" value="LONG-CHAIN-ALCOHOL OXIDASE"/>
    <property type="match status" value="1"/>
</dbReference>
<evidence type="ECO:0000256" key="2">
    <source>
        <dbReference type="ARBA" id="ARBA00022630"/>
    </source>
</evidence>
<dbReference type="InterPro" id="IPR003953">
    <property type="entry name" value="FAD-dep_OxRdtase_2_FAD-bd"/>
</dbReference>
<keyword evidence="2" id="KW-0285">Flavoprotein</keyword>
<feature type="domain" description="Rhodanese" evidence="5">
    <location>
        <begin position="228"/>
        <end position="265"/>
    </location>
</feature>
<dbReference type="GO" id="GO:0046577">
    <property type="term" value="F:long-chain-alcohol oxidase activity"/>
    <property type="evidence" value="ECO:0007669"/>
    <property type="project" value="InterPro"/>
</dbReference>
<keyword evidence="3" id="KW-0274">FAD</keyword>
<evidence type="ECO:0000259" key="5">
    <source>
        <dbReference type="PROSITE" id="PS50206"/>
    </source>
</evidence>
<dbReference type="PANTHER" id="PTHR46056:SF12">
    <property type="entry name" value="LONG-CHAIN-ALCOHOL OXIDASE"/>
    <property type="match status" value="1"/>
</dbReference>
<accession>A0AAE0TTB2</accession>
<dbReference type="InterPro" id="IPR000172">
    <property type="entry name" value="GMC_OxRdtase_N"/>
</dbReference>
<dbReference type="Pfam" id="PF00732">
    <property type="entry name" value="GMC_oxred_N"/>
    <property type="match status" value="1"/>
</dbReference>
<dbReference type="Proteomes" id="UP001274830">
    <property type="component" value="Unassembled WGS sequence"/>
</dbReference>
<dbReference type="Gene3D" id="3.50.50.60">
    <property type="entry name" value="FAD/NAD(P)-binding domain"/>
    <property type="match status" value="1"/>
</dbReference>
<dbReference type="GO" id="GO:0050660">
    <property type="term" value="F:flavin adenine dinucleotide binding"/>
    <property type="evidence" value="ECO:0007669"/>
    <property type="project" value="InterPro"/>
</dbReference>
<name>A0AAE0TTB2_9PEZI</name>
<evidence type="ECO:0000256" key="1">
    <source>
        <dbReference type="ARBA" id="ARBA00010790"/>
    </source>
</evidence>
<evidence type="ECO:0000313" key="6">
    <source>
        <dbReference type="EMBL" id="KAK3671331.1"/>
    </source>
</evidence>
<dbReference type="InterPro" id="IPR036188">
    <property type="entry name" value="FAD/NAD-bd_sf"/>
</dbReference>
<dbReference type="EMBL" id="JAUTXT010000044">
    <property type="protein sequence ID" value="KAK3671331.1"/>
    <property type="molecule type" value="Genomic_DNA"/>
</dbReference>
<organism evidence="6 7">
    <name type="scientific">Recurvomyces mirabilis</name>
    <dbReference type="NCBI Taxonomy" id="574656"/>
    <lineage>
        <taxon>Eukaryota</taxon>
        <taxon>Fungi</taxon>
        <taxon>Dikarya</taxon>
        <taxon>Ascomycota</taxon>
        <taxon>Pezizomycotina</taxon>
        <taxon>Dothideomycetes</taxon>
        <taxon>Dothideomycetidae</taxon>
        <taxon>Mycosphaerellales</taxon>
        <taxon>Teratosphaeriaceae</taxon>
        <taxon>Recurvomyces</taxon>
    </lineage>
</organism>
<comment type="similarity">
    <text evidence="1">Belongs to the GMC oxidoreductase family.</text>
</comment>
<gene>
    <name evidence="6" type="ORF">LTR78_008791</name>
</gene>
<protein>
    <recommendedName>
        <fullName evidence="5">Rhodanese domain-containing protein</fullName>
    </recommendedName>
</protein>
<comment type="caution">
    <text evidence="6">The sequence shown here is derived from an EMBL/GenBank/DDBJ whole genome shotgun (WGS) entry which is preliminary data.</text>
</comment>
<dbReference type="SUPFAM" id="SSF51905">
    <property type="entry name" value="FAD/NAD(P)-binding domain"/>
    <property type="match status" value="1"/>
</dbReference>
<dbReference type="PIRSF" id="PIRSF028937">
    <property type="entry name" value="Lg_Ch_AO"/>
    <property type="match status" value="1"/>
</dbReference>
<dbReference type="InterPro" id="IPR012400">
    <property type="entry name" value="Long_Oxdase"/>
</dbReference>
<dbReference type="AlphaFoldDB" id="A0AAE0TTB2"/>
<dbReference type="Pfam" id="PF00890">
    <property type="entry name" value="FAD_binding_2"/>
    <property type="match status" value="1"/>
</dbReference>
<reference evidence="6" key="1">
    <citation type="submission" date="2023-07" db="EMBL/GenBank/DDBJ databases">
        <title>Black Yeasts Isolated from many extreme environments.</title>
        <authorList>
            <person name="Coleine C."/>
            <person name="Stajich J.E."/>
            <person name="Selbmann L."/>
        </authorList>
    </citation>
    <scope>NUCLEOTIDE SEQUENCE</scope>
    <source>
        <strain evidence="6">CCFEE 5485</strain>
    </source>
</reference>